<reference evidence="1" key="1">
    <citation type="submission" date="2019-03" db="EMBL/GenBank/DDBJ databases">
        <title>Candidatus Syntrophosphaera thermopropionivorans: a novel player in syntrophic propionate oxidation during anaerobic digestion.</title>
        <authorList>
            <person name="Dyksma S."/>
        </authorList>
    </citation>
    <scope>NUCLEOTIDE SEQUENCE</scope>
    <source>
        <strain evidence="1">W5</strain>
    </source>
</reference>
<name>A0AC61QMV3_9BACT</name>
<protein>
    <submittedName>
        <fullName evidence="1">Phosphatidylglycerophosphatase A</fullName>
    </submittedName>
</protein>
<gene>
    <name evidence="1" type="ORF">E0946_00255</name>
</gene>
<accession>A0AC61QMV3</accession>
<evidence type="ECO:0000313" key="1">
    <source>
        <dbReference type="EMBL" id="TDF74554.1"/>
    </source>
</evidence>
<evidence type="ECO:0000313" key="2">
    <source>
        <dbReference type="Proteomes" id="UP000294588"/>
    </source>
</evidence>
<organism evidence="1 2">
    <name type="scientific">Candidatus Syntrophosphaera thermopropionivorans</name>
    <dbReference type="NCBI Taxonomy" id="2593015"/>
    <lineage>
        <taxon>Bacteria</taxon>
        <taxon>Pseudomonadati</taxon>
        <taxon>Candidatus Cloacimonadota</taxon>
        <taxon>Candidatus Cloacimonadia</taxon>
        <taxon>Candidatus Cloacimonadales</taxon>
        <taxon>Candidatus Cloacimonadaceae</taxon>
        <taxon>Candidatus Syntrophosphaera</taxon>
    </lineage>
</organism>
<dbReference type="EMBL" id="SMOG01000001">
    <property type="protein sequence ID" value="TDF74554.1"/>
    <property type="molecule type" value="Genomic_DNA"/>
</dbReference>
<dbReference type="Proteomes" id="UP000294588">
    <property type="component" value="Unassembled WGS sequence"/>
</dbReference>
<keyword evidence="2" id="KW-1185">Reference proteome</keyword>
<sequence length="161" mass="17670">MKSKSLSVETFLASVFGVGFIPYAPGTYGSIVAAAIYLLLPQMLFSGKGWLWYTGFLVILIALAVWLSSKAEKKLGPDAPQIVIDEVCGFFLSVLLLPKSFLMAVYALVIFRALDIAKPFPIKISQKLPRGWGIVIDDLIAGVYTNILIHFIKLIAPKFFG</sequence>
<comment type="caution">
    <text evidence="1">The sequence shown here is derived from an EMBL/GenBank/DDBJ whole genome shotgun (WGS) entry which is preliminary data.</text>
</comment>
<proteinExistence type="predicted"/>